<comment type="cofactor">
    <cofactor evidence="1">
        <name>heme b</name>
        <dbReference type="ChEBI" id="CHEBI:60344"/>
    </cofactor>
</comment>
<dbReference type="InterPro" id="IPR052168">
    <property type="entry name" value="Cytochrome_b561_oxidase"/>
</dbReference>
<proteinExistence type="inferred from homology"/>
<comment type="subcellular location">
    <subcellularLocation>
        <location evidence="2">Cell membrane</location>
        <topology evidence="2">Multi-pass membrane protein</topology>
    </subcellularLocation>
</comment>
<keyword evidence="4" id="KW-1003">Cell membrane</keyword>
<dbReference type="GO" id="GO:0020037">
    <property type="term" value="F:heme binding"/>
    <property type="evidence" value="ECO:0007669"/>
    <property type="project" value="TreeGrafter"/>
</dbReference>
<dbReference type="PANTHER" id="PTHR30529">
    <property type="entry name" value="CYTOCHROME B561"/>
    <property type="match status" value="1"/>
</dbReference>
<dbReference type="EMBL" id="CP011117">
    <property type="protein sequence ID" value="AKA81316.1"/>
    <property type="molecule type" value="Genomic_DNA"/>
</dbReference>
<dbReference type="Proteomes" id="UP000033099">
    <property type="component" value="Chromosome"/>
</dbReference>
<dbReference type="InterPro" id="IPR016174">
    <property type="entry name" value="Di-haem_cyt_TM"/>
</dbReference>
<evidence type="ECO:0000256" key="4">
    <source>
        <dbReference type="ARBA" id="ARBA00022475"/>
    </source>
</evidence>
<evidence type="ECO:0000256" key="11">
    <source>
        <dbReference type="ARBA" id="ARBA00023136"/>
    </source>
</evidence>
<organism evidence="15 16">
    <name type="scientific">Pseudomonas synxantha</name>
    <dbReference type="NCBI Taxonomy" id="47883"/>
    <lineage>
        <taxon>Bacteria</taxon>
        <taxon>Pseudomonadati</taxon>
        <taxon>Pseudomonadota</taxon>
        <taxon>Gammaproteobacteria</taxon>
        <taxon>Pseudomonadales</taxon>
        <taxon>Pseudomonadaceae</taxon>
        <taxon>Pseudomonas</taxon>
    </lineage>
</organism>
<keyword evidence="9 13" id="KW-1133">Transmembrane helix</keyword>
<keyword evidence="6 13" id="KW-0812">Transmembrane</keyword>
<evidence type="ECO:0000256" key="9">
    <source>
        <dbReference type="ARBA" id="ARBA00022989"/>
    </source>
</evidence>
<feature type="transmembrane region" description="Helical" evidence="13">
    <location>
        <begin position="36"/>
        <end position="55"/>
    </location>
</feature>
<evidence type="ECO:0000256" key="10">
    <source>
        <dbReference type="ARBA" id="ARBA00023004"/>
    </source>
</evidence>
<keyword evidence="8" id="KW-0249">Electron transport</keyword>
<evidence type="ECO:0000256" key="3">
    <source>
        <dbReference type="ARBA" id="ARBA00022448"/>
    </source>
</evidence>
<dbReference type="Gene3D" id="1.20.950.20">
    <property type="entry name" value="Transmembrane di-heme cytochromes, Chain C"/>
    <property type="match status" value="1"/>
</dbReference>
<feature type="transmembrane region" description="Helical" evidence="13">
    <location>
        <begin position="160"/>
        <end position="180"/>
    </location>
</feature>
<feature type="domain" description="Cytochrome b561 bacterial/Ni-hydrogenase" evidence="14">
    <location>
        <begin position="26"/>
        <end position="192"/>
    </location>
</feature>
<dbReference type="GO" id="GO:0046872">
    <property type="term" value="F:metal ion binding"/>
    <property type="evidence" value="ECO:0007669"/>
    <property type="project" value="UniProtKB-KW"/>
</dbReference>
<keyword evidence="11 13" id="KW-0472">Membrane</keyword>
<feature type="transmembrane region" description="Helical" evidence="13">
    <location>
        <begin position="100"/>
        <end position="121"/>
    </location>
</feature>
<evidence type="ECO:0000256" key="8">
    <source>
        <dbReference type="ARBA" id="ARBA00022982"/>
    </source>
</evidence>
<evidence type="ECO:0000313" key="16">
    <source>
        <dbReference type="Proteomes" id="UP000033099"/>
    </source>
</evidence>
<keyword evidence="5" id="KW-0349">Heme</keyword>
<dbReference type="PANTHER" id="PTHR30529:SF1">
    <property type="entry name" value="CYTOCHROME B561 HOMOLOG 2"/>
    <property type="match status" value="1"/>
</dbReference>
<dbReference type="GO" id="GO:0005886">
    <property type="term" value="C:plasma membrane"/>
    <property type="evidence" value="ECO:0007669"/>
    <property type="project" value="UniProtKB-SubCell"/>
</dbReference>
<evidence type="ECO:0000256" key="2">
    <source>
        <dbReference type="ARBA" id="ARBA00004651"/>
    </source>
</evidence>
<keyword evidence="3" id="KW-0813">Transport</keyword>
<gene>
    <name evidence="15" type="ORF">VO64_0770</name>
</gene>
<keyword evidence="10" id="KW-0408">Iron</keyword>
<evidence type="ECO:0000256" key="7">
    <source>
        <dbReference type="ARBA" id="ARBA00022723"/>
    </source>
</evidence>
<evidence type="ECO:0000259" key="14">
    <source>
        <dbReference type="Pfam" id="PF01292"/>
    </source>
</evidence>
<sequence length="197" mass="22391">MFTFDIKKKEAAMKDTFETPRSPDDHYDAVSRTLHWLMALVFTWSYCTAAAHYLASDSALDKLLWPYHKPAGLLLLVLLILRAGWNLLQRHNRPPSVNRLASFGHGALYALMFLIPTIGLLRQYGSGREFSAFGLTIMQGFEGEKVQWMIDLGRDFHSELGWAMLVLIVGHIGAVILHALRGDTRVLRRMLGKVRRV</sequence>
<evidence type="ECO:0000256" key="12">
    <source>
        <dbReference type="ARBA" id="ARBA00037975"/>
    </source>
</evidence>
<dbReference type="Pfam" id="PF01292">
    <property type="entry name" value="Ni_hydr_CYTB"/>
    <property type="match status" value="1"/>
</dbReference>
<evidence type="ECO:0000256" key="1">
    <source>
        <dbReference type="ARBA" id="ARBA00001970"/>
    </source>
</evidence>
<dbReference type="KEGG" id="pfb:VO64_0770"/>
<evidence type="ECO:0000256" key="6">
    <source>
        <dbReference type="ARBA" id="ARBA00022692"/>
    </source>
</evidence>
<accession>A0AAU8TG30</accession>
<keyword evidence="7" id="KW-0479">Metal-binding</keyword>
<protein>
    <submittedName>
        <fullName evidence="15">Cytochrome B561</fullName>
    </submittedName>
</protein>
<evidence type="ECO:0000256" key="13">
    <source>
        <dbReference type="SAM" id="Phobius"/>
    </source>
</evidence>
<dbReference type="AlphaFoldDB" id="A0AAU8TG30"/>
<reference evidence="15 16" key="1">
    <citation type="journal article" date="2015" name="Genome Announc.">
        <title>Complete Genome Sequence of Biocontrol Strain Pseudomonas fluorescens LBUM223.</title>
        <authorList>
            <person name="Roquigny R."/>
            <person name="Arseneault T."/>
            <person name="Gadkar V.J."/>
            <person name="Novinscak A."/>
            <person name="Joly D.L."/>
            <person name="Filion M."/>
        </authorList>
    </citation>
    <scope>NUCLEOTIDE SEQUENCE [LARGE SCALE GENOMIC DNA]</scope>
    <source>
        <strain evidence="15 16">LBUM223</strain>
    </source>
</reference>
<dbReference type="SUPFAM" id="SSF81342">
    <property type="entry name" value="Transmembrane di-heme cytochromes"/>
    <property type="match status" value="1"/>
</dbReference>
<name>A0AAU8TG30_9PSED</name>
<feature type="transmembrane region" description="Helical" evidence="13">
    <location>
        <begin position="67"/>
        <end position="88"/>
    </location>
</feature>
<comment type="similarity">
    <text evidence="12">Belongs to the cytochrome b561 family.</text>
</comment>
<evidence type="ECO:0000256" key="5">
    <source>
        <dbReference type="ARBA" id="ARBA00022617"/>
    </source>
</evidence>
<dbReference type="GO" id="GO:0009055">
    <property type="term" value="F:electron transfer activity"/>
    <property type="evidence" value="ECO:0007669"/>
    <property type="project" value="InterPro"/>
</dbReference>
<dbReference type="InterPro" id="IPR011577">
    <property type="entry name" value="Cyt_b561_bac/Ni-Hgenase"/>
</dbReference>
<evidence type="ECO:0000313" key="15">
    <source>
        <dbReference type="EMBL" id="AKA81316.1"/>
    </source>
</evidence>
<dbReference type="GO" id="GO:0022904">
    <property type="term" value="P:respiratory electron transport chain"/>
    <property type="evidence" value="ECO:0007669"/>
    <property type="project" value="InterPro"/>
</dbReference>